<dbReference type="InterPro" id="IPR002935">
    <property type="entry name" value="SAM_O-MeTrfase"/>
</dbReference>
<proteinExistence type="inferred from homology"/>
<evidence type="ECO:0000256" key="1">
    <source>
        <dbReference type="ARBA" id="ARBA00012880"/>
    </source>
</evidence>
<keyword evidence="2" id="KW-0489">Methyltransferase</keyword>
<dbReference type="GO" id="GO:0016206">
    <property type="term" value="F:catechol O-methyltransferase activity"/>
    <property type="evidence" value="ECO:0007669"/>
    <property type="project" value="UniProtKB-EC"/>
</dbReference>
<dbReference type="Pfam" id="PF01596">
    <property type="entry name" value="Methyltransf_3"/>
    <property type="match status" value="1"/>
</dbReference>
<gene>
    <name evidence="11" type="ORF">QTP70_023819</name>
</gene>
<keyword evidence="12" id="KW-1185">Reference proteome</keyword>
<feature type="non-terminal residue" evidence="11">
    <location>
        <position position="576"/>
    </location>
</feature>
<dbReference type="FunFam" id="3.40.50.150:FF:000054">
    <property type="entry name" value="Catechol O-methyltransferase"/>
    <property type="match status" value="1"/>
</dbReference>
<evidence type="ECO:0000256" key="7">
    <source>
        <dbReference type="ARBA" id="ARBA00023453"/>
    </source>
</evidence>
<comment type="similarity">
    <text evidence="7">Belongs to the class I-like SAM-binding methyltransferase superfamily. Cation-dependent O-methyltransferase family.</text>
</comment>
<feature type="domain" description="Reverse transcriptase" evidence="10">
    <location>
        <begin position="213"/>
        <end position="314"/>
    </location>
</feature>
<dbReference type="CDD" id="cd01650">
    <property type="entry name" value="RT_nLTR_like"/>
    <property type="match status" value="1"/>
</dbReference>
<dbReference type="InterPro" id="IPR043502">
    <property type="entry name" value="DNA/RNA_pol_sf"/>
</dbReference>
<sequence>LLCPLSTIRKKNSSTAPWLSDVLRNNRRELRSAARKWKKSKLDTDLISYRTLLSKFSLDVTSANTSFYKEKLETSAQDPRKLHNILSSLLNPPAPPAPSSLTAEDFATFYTEKIEKICQTITSLPTSSTSHSQHSASPSLTQLSTVSAEEVLQITRSCNPTTYPLDPISSAMLQTISPDLLPFITTVINGSLTSGHVPTVFKKARVIPILKKPALDPSDISNYRPVSLLSFLSKILEHVVCNQLSDYLMQNNLHDPNQSGFKAAHSTETALLAVTEKLHAARSAKLSSVLILLDLSAAFDTVNHKTLLSTLRSLGRMVCCLMTGFAVSAAFLFVVFYWLMQHNATWALMWHDFITERLNDIFTRSTRPQRMLKAVQKNATKGNPESVISAIDYFCKHSEWAMNVGDEKGSILDSVVTEVNPSTVLELGTYCGYSTVRIARLLSPGTKLITLEFNPASAAVAKQIIAYAGLQDKVILVEGSSGDLIPQMKERFGITTFDFIFLDHWKDRYLPDIKLFEECGLLRKGSVLLADNVICPGTPEYLEYVRKSPRYESKYYPAHLEYTKVEDGLEKSVFLG</sequence>
<dbReference type="SUPFAM" id="SSF53335">
    <property type="entry name" value="S-adenosyl-L-methionine-dependent methyltransferases"/>
    <property type="match status" value="1"/>
</dbReference>
<keyword evidence="9" id="KW-1133">Transmembrane helix</keyword>
<keyword evidence="6" id="KW-0128">Catecholamine metabolism</keyword>
<evidence type="ECO:0000256" key="6">
    <source>
        <dbReference type="ARBA" id="ARBA00022939"/>
    </source>
</evidence>
<dbReference type="GO" id="GO:0042424">
    <property type="term" value="P:catecholamine catabolic process"/>
    <property type="evidence" value="ECO:0007669"/>
    <property type="project" value="TreeGrafter"/>
</dbReference>
<evidence type="ECO:0000313" key="11">
    <source>
        <dbReference type="EMBL" id="KAK3540043.1"/>
    </source>
</evidence>
<evidence type="ECO:0000256" key="8">
    <source>
        <dbReference type="ARBA" id="ARBA00051279"/>
    </source>
</evidence>
<evidence type="ECO:0000256" key="3">
    <source>
        <dbReference type="ARBA" id="ARBA00022679"/>
    </source>
</evidence>
<evidence type="ECO:0000313" key="12">
    <source>
        <dbReference type="Proteomes" id="UP001274896"/>
    </source>
</evidence>
<dbReference type="CDD" id="cd02440">
    <property type="entry name" value="AdoMet_MTases"/>
    <property type="match status" value="1"/>
</dbReference>
<feature type="transmembrane region" description="Helical" evidence="9">
    <location>
        <begin position="314"/>
        <end position="339"/>
    </location>
</feature>
<keyword evidence="3" id="KW-0808">Transferase</keyword>
<evidence type="ECO:0000256" key="4">
    <source>
        <dbReference type="ARBA" id="ARBA00022691"/>
    </source>
</evidence>
<dbReference type="PANTHER" id="PTHR43836:SF3">
    <property type="entry name" value="CATECHOL O-METHYLTRANSFERASE"/>
    <property type="match status" value="1"/>
</dbReference>
<dbReference type="InterPro" id="IPR029063">
    <property type="entry name" value="SAM-dependent_MTases_sf"/>
</dbReference>
<evidence type="ECO:0000256" key="2">
    <source>
        <dbReference type="ARBA" id="ARBA00022603"/>
    </source>
</evidence>
<keyword evidence="9" id="KW-0812">Transmembrane</keyword>
<dbReference type="SUPFAM" id="SSF56672">
    <property type="entry name" value="DNA/RNA polymerases"/>
    <property type="match status" value="1"/>
</dbReference>
<dbReference type="GO" id="GO:0032259">
    <property type="term" value="P:methylation"/>
    <property type="evidence" value="ECO:0007669"/>
    <property type="project" value="UniProtKB-KW"/>
</dbReference>
<comment type="caution">
    <text evidence="11">The sequence shown here is derived from an EMBL/GenBank/DDBJ whole genome shotgun (WGS) entry which is preliminary data.</text>
</comment>
<dbReference type="GO" id="GO:0032502">
    <property type="term" value="P:developmental process"/>
    <property type="evidence" value="ECO:0007669"/>
    <property type="project" value="TreeGrafter"/>
</dbReference>
<dbReference type="Pfam" id="PF00078">
    <property type="entry name" value="RVT_1"/>
    <property type="match status" value="1"/>
</dbReference>
<accession>A0AAE0V4M0</accession>
<dbReference type="AlphaFoldDB" id="A0AAE0V4M0"/>
<dbReference type="Proteomes" id="UP001274896">
    <property type="component" value="Unassembled WGS sequence"/>
</dbReference>
<evidence type="ECO:0000259" key="10">
    <source>
        <dbReference type="Pfam" id="PF00078"/>
    </source>
</evidence>
<protein>
    <recommendedName>
        <fullName evidence="1">catechol O-methyltransferase</fullName>
        <ecNumber evidence="1">2.1.1.6</ecNumber>
    </recommendedName>
</protein>
<dbReference type="GO" id="GO:0042417">
    <property type="term" value="P:dopamine metabolic process"/>
    <property type="evidence" value="ECO:0007669"/>
    <property type="project" value="TreeGrafter"/>
</dbReference>
<dbReference type="PROSITE" id="PS51682">
    <property type="entry name" value="SAM_OMT_I"/>
    <property type="match status" value="1"/>
</dbReference>
<name>A0AAE0V4M0_9TELE</name>
<evidence type="ECO:0000256" key="9">
    <source>
        <dbReference type="SAM" id="Phobius"/>
    </source>
</evidence>
<comment type="catalytic activity">
    <reaction evidence="8">
        <text>a catechol + S-adenosyl-L-methionine = a guaiacol + S-adenosyl-L-homocysteine + H(+)</text>
        <dbReference type="Rhea" id="RHEA:17877"/>
        <dbReference type="ChEBI" id="CHEBI:15378"/>
        <dbReference type="ChEBI" id="CHEBI:33566"/>
        <dbReference type="ChEBI" id="CHEBI:57856"/>
        <dbReference type="ChEBI" id="CHEBI:59789"/>
        <dbReference type="ChEBI" id="CHEBI:134251"/>
        <dbReference type="EC" id="2.1.1.6"/>
    </reaction>
</comment>
<dbReference type="PANTHER" id="PTHR43836">
    <property type="entry name" value="CATECHOL O-METHYLTRANSFERASE 1-RELATED"/>
    <property type="match status" value="1"/>
</dbReference>
<keyword evidence="5" id="KW-0531">Neurotransmitter degradation</keyword>
<dbReference type="Gene3D" id="3.40.50.150">
    <property type="entry name" value="Vaccinia Virus protein VP39"/>
    <property type="match status" value="1"/>
</dbReference>
<dbReference type="EC" id="2.1.1.6" evidence="1"/>
<dbReference type="InterPro" id="IPR000477">
    <property type="entry name" value="RT_dom"/>
</dbReference>
<reference evidence="11" key="1">
    <citation type="submission" date="2023-06" db="EMBL/GenBank/DDBJ databases">
        <title>Male Hemibagrus guttatus genome.</title>
        <authorList>
            <person name="Bian C."/>
        </authorList>
    </citation>
    <scope>NUCLEOTIDE SEQUENCE</scope>
    <source>
        <strain evidence="11">Male_cb2023</strain>
        <tissue evidence="11">Muscle</tissue>
    </source>
</reference>
<keyword evidence="4" id="KW-0949">S-adenosyl-L-methionine</keyword>
<evidence type="ECO:0000256" key="5">
    <source>
        <dbReference type="ARBA" id="ARBA00022867"/>
    </source>
</evidence>
<keyword evidence="9" id="KW-0472">Membrane</keyword>
<dbReference type="EMBL" id="JAUCMX010000007">
    <property type="protein sequence ID" value="KAK3540043.1"/>
    <property type="molecule type" value="Genomic_DNA"/>
</dbReference>
<organism evidence="11 12">
    <name type="scientific">Hemibagrus guttatus</name>
    <dbReference type="NCBI Taxonomy" id="175788"/>
    <lineage>
        <taxon>Eukaryota</taxon>
        <taxon>Metazoa</taxon>
        <taxon>Chordata</taxon>
        <taxon>Craniata</taxon>
        <taxon>Vertebrata</taxon>
        <taxon>Euteleostomi</taxon>
        <taxon>Actinopterygii</taxon>
        <taxon>Neopterygii</taxon>
        <taxon>Teleostei</taxon>
        <taxon>Ostariophysi</taxon>
        <taxon>Siluriformes</taxon>
        <taxon>Bagridae</taxon>
        <taxon>Hemibagrus</taxon>
    </lineage>
</organism>